<evidence type="ECO:0000256" key="1">
    <source>
        <dbReference type="ARBA" id="ARBA00022679"/>
    </source>
</evidence>
<proteinExistence type="inferred from homology"/>
<organism evidence="4 5">
    <name type="scientific">Pseudogemmobacter faecipullorum</name>
    <dbReference type="NCBI Taxonomy" id="2755041"/>
    <lineage>
        <taxon>Bacteria</taxon>
        <taxon>Pseudomonadati</taxon>
        <taxon>Pseudomonadota</taxon>
        <taxon>Alphaproteobacteria</taxon>
        <taxon>Rhodobacterales</taxon>
        <taxon>Paracoccaceae</taxon>
        <taxon>Pseudogemmobacter</taxon>
    </lineage>
</organism>
<keyword evidence="1" id="KW-0808">Transferase</keyword>
<dbReference type="PANTHER" id="PTHR47690:SF1">
    <property type="entry name" value="GLUCOKINASE"/>
    <property type="match status" value="1"/>
</dbReference>
<reference evidence="4 5" key="1">
    <citation type="submission" date="2020-07" db="EMBL/GenBank/DDBJ databases">
        <title>Pseudogemmobacter sp. nov., isolated from poultry manure in Taiwan.</title>
        <authorList>
            <person name="Lin S.-Y."/>
            <person name="Tang Y.-S."/>
            <person name="Young C.-C."/>
        </authorList>
    </citation>
    <scope>NUCLEOTIDE SEQUENCE [LARGE SCALE GENOMIC DNA]</scope>
    <source>
        <strain evidence="4 5">CC-YST710</strain>
    </source>
</reference>
<sequence length="330" mass="34462">MSLVILADIGGTNTRVALARGSQVLAESIRRFPNAEYRARGEDISTILRDYLARSGASIDGACVAAAGPVQNGVAEMTNLDWVIDAGKLAAATGARRSAILNDLQAQGHALGHIPPGLLRPLIPTAAPDAAPATAPMLVVGLGTGVNAAPVHGHGAGRIVPASESGHINMPVRNAETLRLLQFIETLLASRGEPAHCGVEEVLAGRGLSNLYAFAAHEAGHRGEKSSAGVLEALEAGDPLAREAARLYTAILAQLLADLALTHLPWGGIYLIGGMARAMSPHFARFGLAEAFREPRRVDLLTHAFPVTVIEDDYTALTGCAAWLEALREA</sequence>
<name>A0ABS8CKB4_9RHOB</name>
<dbReference type="RefSeq" id="WP_226934700.1">
    <property type="nucleotide sequence ID" value="NZ_JACDXX010000005.1"/>
</dbReference>
<dbReference type="Pfam" id="PF02685">
    <property type="entry name" value="Glucokinase"/>
    <property type="match status" value="1"/>
</dbReference>
<dbReference type="InterPro" id="IPR003836">
    <property type="entry name" value="Glucokinase"/>
</dbReference>
<dbReference type="Proteomes" id="UP001198571">
    <property type="component" value="Unassembled WGS sequence"/>
</dbReference>
<dbReference type="PANTHER" id="PTHR47690">
    <property type="entry name" value="GLUCOKINASE"/>
    <property type="match status" value="1"/>
</dbReference>
<gene>
    <name evidence="4" type="ORF">H0485_07250</name>
</gene>
<dbReference type="EMBL" id="JACDXX010000005">
    <property type="protein sequence ID" value="MCB5409796.1"/>
    <property type="molecule type" value="Genomic_DNA"/>
</dbReference>
<dbReference type="Gene3D" id="3.30.420.40">
    <property type="match status" value="1"/>
</dbReference>
<dbReference type="InterPro" id="IPR043129">
    <property type="entry name" value="ATPase_NBD"/>
</dbReference>
<evidence type="ECO:0000256" key="2">
    <source>
        <dbReference type="ARBA" id="ARBA00022777"/>
    </source>
</evidence>
<evidence type="ECO:0000256" key="3">
    <source>
        <dbReference type="RuleBase" id="RU004046"/>
    </source>
</evidence>
<comment type="similarity">
    <text evidence="3">Belongs to the bacterial glucokinase family.</text>
</comment>
<dbReference type="Gene3D" id="3.40.367.20">
    <property type="match status" value="1"/>
</dbReference>
<protein>
    <submittedName>
        <fullName evidence="4">Glucokinase</fullName>
    </submittedName>
</protein>
<evidence type="ECO:0000313" key="5">
    <source>
        <dbReference type="Proteomes" id="UP001198571"/>
    </source>
</evidence>
<keyword evidence="5" id="KW-1185">Reference proteome</keyword>
<comment type="caution">
    <text evidence="4">The sequence shown here is derived from an EMBL/GenBank/DDBJ whole genome shotgun (WGS) entry which is preliminary data.</text>
</comment>
<dbReference type="SUPFAM" id="SSF53067">
    <property type="entry name" value="Actin-like ATPase domain"/>
    <property type="match status" value="1"/>
</dbReference>
<dbReference type="InterPro" id="IPR050201">
    <property type="entry name" value="Bacterial_glucokinase"/>
</dbReference>
<accession>A0ABS8CKB4</accession>
<dbReference type="CDD" id="cd24008">
    <property type="entry name" value="ASKHA_NBD_GLK"/>
    <property type="match status" value="1"/>
</dbReference>
<keyword evidence="2" id="KW-0418">Kinase</keyword>
<evidence type="ECO:0000313" key="4">
    <source>
        <dbReference type="EMBL" id="MCB5409796.1"/>
    </source>
</evidence>